<feature type="transmembrane region" description="Helical" evidence="4">
    <location>
        <begin position="175"/>
        <end position="195"/>
    </location>
</feature>
<dbReference type="InterPro" id="IPR036259">
    <property type="entry name" value="MFS_trans_sf"/>
</dbReference>
<feature type="transmembrane region" description="Helical" evidence="4">
    <location>
        <begin position="351"/>
        <end position="374"/>
    </location>
</feature>
<feature type="transmembrane region" description="Helical" evidence="4">
    <location>
        <begin position="84"/>
        <end position="103"/>
    </location>
</feature>
<proteinExistence type="predicted"/>
<feature type="transmembrane region" description="Helical" evidence="4">
    <location>
        <begin position="144"/>
        <end position="163"/>
    </location>
</feature>
<dbReference type="PROSITE" id="PS50850">
    <property type="entry name" value="MFS"/>
    <property type="match status" value="1"/>
</dbReference>
<dbReference type="CDD" id="cd17355">
    <property type="entry name" value="MFS_YcxA_like"/>
    <property type="match status" value="1"/>
</dbReference>
<gene>
    <name evidence="6" type="ORF">H2509_18215</name>
</gene>
<feature type="transmembrane region" description="Helical" evidence="4">
    <location>
        <begin position="380"/>
        <end position="403"/>
    </location>
</feature>
<organism evidence="6 7">
    <name type="scientific">Stappia albiluteola</name>
    <dbReference type="NCBI Taxonomy" id="2758565"/>
    <lineage>
        <taxon>Bacteria</taxon>
        <taxon>Pseudomonadati</taxon>
        <taxon>Pseudomonadota</taxon>
        <taxon>Alphaproteobacteria</taxon>
        <taxon>Hyphomicrobiales</taxon>
        <taxon>Stappiaceae</taxon>
        <taxon>Stappia</taxon>
    </lineage>
</organism>
<feature type="transmembrane region" description="Helical" evidence="4">
    <location>
        <begin position="55"/>
        <end position="75"/>
    </location>
</feature>
<dbReference type="Gene3D" id="1.20.1250.20">
    <property type="entry name" value="MFS general substrate transporter like domains"/>
    <property type="match status" value="2"/>
</dbReference>
<evidence type="ECO:0000256" key="3">
    <source>
        <dbReference type="ARBA" id="ARBA00023136"/>
    </source>
</evidence>
<dbReference type="Pfam" id="PF07690">
    <property type="entry name" value="MFS_1"/>
    <property type="match status" value="1"/>
</dbReference>
<dbReference type="SUPFAM" id="SSF103473">
    <property type="entry name" value="MFS general substrate transporter"/>
    <property type="match status" value="1"/>
</dbReference>
<dbReference type="Proteomes" id="UP000541109">
    <property type="component" value="Unassembled WGS sequence"/>
</dbReference>
<dbReference type="InterPro" id="IPR020846">
    <property type="entry name" value="MFS_dom"/>
</dbReference>
<feature type="transmembrane region" description="Helical" evidence="4">
    <location>
        <begin position="229"/>
        <end position="251"/>
    </location>
</feature>
<dbReference type="InterPro" id="IPR011701">
    <property type="entry name" value="MFS"/>
</dbReference>
<dbReference type="PANTHER" id="PTHR11360:SF290">
    <property type="entry name" value="MONOCARBOXYLATE MFS PERMEASE"/>
    <property type="match status" value="1"/>
</dbReference>
<comment type="caution">
    <text evidence="6">The sequence shown here is derived from an EMBL/GenBank/DDBJ whole genome shotgun (WGS) entry which is preliminary data.</text>
</comment>
<feature type="transmembrane region" description="Helical" evidence="4">
    <location>
        <begin position="109"/>
        <end position="132"/>
    </location>
</feature>
<evidence type="ECO:0000259" key="5">
    <source>
        <dbReference type="PROSITE" id="PS50850"/>
    </source>
</evidence>
<evidence type="ECO:0000256" key="1">
    <source>
        <dbReference type="ARBA" id="ARBA00022692"/>
    </source>
</evidence>
<dbReference type="RefSeq" id="WP_182167896.1">
    <property type="nucleotide sequence ID" value="NZ_JACFXV010000065.1"/>
</dbReference>
<protein>
    <submittedName>
        <fullName evidence="6">MFS transporter</fullName>
    </submittedName>
</protein>
<accession>A0A839AJ58</accession>
<keyword evidence="2 4" id="KW-1133">Transmembrane helix</keyword>
<dbReference type="GO" id="GO:0022857">
    <property type="term" value="F:transmembrane transporter activity"/>
    <property type="evidence" value="ECO:0007669"/>
    <property type="project" value="InterPro"/>
</dbReference>
<feature type="transmembrane region" description="Helical" evidence="4">
    <location>
        <begin position="317"/>
        <end position="339"/>
    </location>
</feature>
<dbReference type="PANTHER" id="PTHR11360">
    <property type="entry name" value="MONOCARBOXYLATE TRANSPORTER"/>
    <property type="match status" value="1"/>
</dbReference>
<evidence type="ECO:0000313" key="7">
    <source>
        <dbReference type="Proteomes" id="UP000541109"/>
    </source>
</evidence>
<keyword evidence="7" id="KW-1185">Reference proteome</keyword>
<feature type="transmembrane region" description="Helical" evidence="4">
    <location>
        <begin position="263"/>
        <end position="281"/>
    </location>
</feature>
<evidence type="ECO:0000313" key="6">
    <source>
        <dbReference type="EMBL" id="MBA5779068.1"/>
    </source>
</evidence>
<name>A0A839AJ58_9HYPH</name>
<feature type="transmembrane region" description="Helical" evidence="4">
    <location>
        <begin position="293"/>
        <end position="311"/>
    </location>
</feature>
<dbReference type="InterPro" id="IPR050327">
    <property type="entry name" value="Proton-linked_MCT"/>
</dbReference>
<feature type="transmembrane region" description="Helical" evidence="4">
    <location>
        <begin position="20"/>
        <end position="43"/>
    </location>
</feature>
<dbReference type="EMBL" id="JACFXV010000065">
    <property type="protein sequence ID" value="MBA5779068.1"/>
    <property type="molecule type" value="Genomic_DNA"/>
</dbReference>
<reference evidence="6 7" key="1">
    <citation type="submission" date="2020-07" db="EMBL/GenBank/DDBJ databases">
        <title>Stappia sp., F7233, whole genome shotgun sequencing project.</title>
        <authorList>
            <person name="Jiang S."/>
            <person name="Liu Z.W."/>
            <person name="Du Z.J."/>
        </authorList>
    </citation>
    <scope>NUCLEOTIDE SEQUENCE [LARGE SCALE GENOMIC DNA]</scope>
    <source>
        <strain evidence="6 7">F7233</strain>
    </source>
</reference>
<evidence type="ECO:0000256" key="2">
    <source>
        <dbReference type="ARBA" id="ARBA00022989"/>
    </source>
</evidence>
<feature type="domain" description="Major facilitator superfamily (MFS) profile" evidence="5">
    <location>
        <begin position="18"/>
        <end position="406"/>
    </location>
</feature>
<sequence length="413" mass="43803">MTVQAHAEGPTLIDGPYAWFRLAICILLSTVGSVGMWSVVVVLPSVQAEFGVDRAAASLPYTMTMVGFAAGNLLIGRWVDRHGVLLPLLGSTVALGAGFMMAALAPSLWFFSAVQGALIGFGTAGTFGPLIADISHWFQRRRGIAVAATACGNYMAGALWPNIVQWGVETEGWRTTYTGVGVAVIVAMVPLAFLLRQRLPAEELAMTPVNVSRARPVQSIDISPRGLQIMLAIAGVGCCMAMAMPQVHIVAYCADLGFGVARGAEMLSLMLFGGIFSRLASGFLADRIGGVKTLLIGSVLQCLALFFYLPFDGLTSLYVVSLIFGLSQGGIVPSYAIIVREYLPAKEAGQRMGVVIMATIFGMAFGGWMSGWIYDLTGSYQAAFLNGIAWNLLNIGIMVTLLLRTGRGQLATA</sequence>
<keyword evidence="3 4" id="KW-0472">Membrane</keyword>
<keyword evidence="1 4" id="KW-0812">Transmembrane</keyword>
<evidence type="ECO:0000256" key="4">
    <source>
        <dbReference type="SAM" id="Phobius"/>
    </source>
</evidence>
<dbReference type="AlphaFoldDB" id="A0A839AJ58"/>